<accession>A0ABD1K1I6</accession>
<proteinExistence type="predicted"/>
<keyword evidence="4" id="KW-1185">Reference proteome</keyword>
<dbReference type="Gene3D" id="1.10.10.60">
    <property type="entry name" value="Homeodomain-like"/>
    <property type="match status" value="1"/>
</dbReference>
<dbReference type="EMBL" id="JBHFQA010000009">
    <property type="protein sequence ID" value="KAL2092987.1"/>
    <property type="molecule type" value="Genomic_DNA"/>
</dbReference>
<sequence length="244" mass="26061">MSGTVEQTKGLIAFRVKNQEAFTKKKFASKQLWEVAVKQLGLEGRVTGQQASKKWENLKMKYRKLRGPTTGSGTDEGEETAATWRYFEEMHAALGGKPAIDPPVLVYPKKDPVPMLMAMVEPQFTSGNEDAGGGTASSTSTTSAATTSSSSTTSAATTSSSSTTSPATTSSSSTTSAAASSSFSTTPAAAPPCKRARSNADMMLEFLKAEAAKEQRRYEESEAKTNRFLSLFEKLVDKIVAPEQ</sequence>
<feature type="domain" description="Myb/SANT-like DNA-binding" evidence="2">
    <location>
        <begin position="5"/>
        <end position="92"/>
    </location>
</feature>
<name>A0ABD1K1I6_9TELE</name>
<organism evidence="3 4">
    <name type="scientific">Coilia grayii</name>
    <name type="common">Gray's grenadier anchovy</name>
    <dbReference type="NCBI Taxonomy" id="363190"/>
    <lineage>
        <taxon>Eukaryota</taxon>
        <taxon>Metazoa</taxon>
        <taxon>Chordata</taxon>
        <taxon>Craniata</taxon>
        <taxon>Vertebrata</taxon>
        <taxon>Euteleostomi</taxon>
        <taxon>Actinopterygii</taxon>
        <taxon>Neopterygii</taxon>
        <taxon>Teleostei</taxon>
        <taxon>Clupei</taxon>
        <taxon>Clupeiformes</taxon>
        <taxon>Clupeoidei</taxon>
        <taxon>Engraulidae</taxon>
        <taxon>Coilinae</taxon>
        <taxon>Coilia</taxon>
    </lineage>
</organism>
<evidence type="ECO:0000256" key="1">
    <source>
        <dbReference type="SAM" id="MobiDB-lite"/>
    </source>
</evidence>
<feature type="compositionally biased region" description="Low complexity" evidence="1">
    <location>
        <begin position="136"/>
        <end position="192"/>
    </location>
</feature>
<reference evidence="3 4" key="1">
    <citation type="submission" date="2024-09" db="EMBL/GenBank/DDBJ databases">
        <title>A chromosome-level genome assembly of Gray's grenadier anchovy, Coilia grayii.</title>
        <authorList>
            <person name="Fu Z."/>
        </authorList>
    </citation>
    <scope>NUCLEOTIDE SEQUENCE [LARGE SCALE GENOMIC DNA]</scope>
    <source>
        <strain evidence="3">G4</strain>
        <tissue evidence="3">Muscle</tissue>
    </source>
</reference>
<dbReference type="AlphaFoldDB" id="A0ABD1K1I6"/>
<comment type="caution">
    <text evidence="3">The sequence shown here is derived from an EMBL/GenBank/DDBJ whole genome shotgun (WGS) entry which is preliminary data.</text>
</comment>
<protein>
    <recommendedName>
        <fullName evidence="2">Myb/SANT-like DNA-binding domain-containing protein</fullName>
    </recommendedName>
</protein>
<gene>
    <name evidence="3" type="ORF">ACEWY4_010299</name>
</gene>
<evidence type="ECO:0000313" key="4">
    <source>
        <dbReference type="Proteomes" id="UP001591681"/>
    </source>
</evidence>
<evidence type="ECO:0000313" key="3">
    <source>
        <dbReference type="EMBL" id="KAL2092987.1"/>
    </source>
</evidence>
<evidence type="ECO:0000259" key="2">
    <source>
        <dbReference type="Pfam" id="PF13837"/>
    </source>
</evidence>
<dbReference type="Proteomes" id="UP001591681">
    <property type="component" value="Unassembled WGS sequence"/>
</dbReference>
<feature type="region of interest" description="Disordered" evidence="1">
    <location>
        <begin position="124"/>
        <end position="196"/>
    </location>
</feature>
<dbReference type="InterPro" id="IPR044822">
    <property type="entry name" value="Myb_DNA-bind_4"/>
</dbReference>
<dbReference type="Pfam" id="PF13837">
    <property type="entry name" value="Myb_DNA-bind_4"/>
    <property type="match status" value="1"/>
</dbReference>